<gene>
    <name evidence="2" type="ORF">SAMN05192564_102400</name>
</gene>
<dbReference type="InterPro" id="IPR007048">
    <property type="entry name" value="IraD/Gp25-like"/>
</dbReference>
<dbReference type="OrthoDB" id="7305179at2"/>
<organism evidence="2 3">
    <name type="scientific">Paraburkholderia sartisoli</name>
    <dbReference type="NCBI Taxonomy" id="83784"/>
    <lineage>
        <taxon>Bacteria</taxon>
        <taxon>Pseudomonadati</taxon>
        <taxon>Pseudomonadota</taxon>
        <taxon>Betaproteobacteria</taxon>
        <taxon>Burkholderiales</taxon>
        <taxon>Burkholderiaceae</taxon>
        <taxon>Paraburkholderia</taxon>
    </lineage>
</organism>
<dbReference type="STRING" id="83784.SAMN05192564_102400"/>
<evidence type="ECO:0000259" key="1">
    <source>
        <dbReference type="Pfam" id="PF04965"/>
    </source>
</evidence>
<dbReference type="PANTHER" id="PTHR38595">
    <property type="entry name" value="CYTOPLASMIC PROTEIN-RELATED"/>
    <property type="match status" value="1"/>
</dbReference>
<dbReference type="SUPFAM" id="SSF160719">
    <property type="entry name" value="gpW/gp25-like"/>
    <property type="match status" value="1"/>
</dbReference>
<dbReference type="Pfam" id="PF04965">
    <property type="entry name" value="GPW_gp25"/>
    <property type="match status" value="1"/>
</dbReference>
<dbReference type="InterPro" id="IPR053176">
    <property type="entry name" value="T6SS_TssE1-like"/>
</dbReference>
<dbReference type="Proteomes" id="UP000198638">
    <property type="component" value="Unassembled WGS sequence"/>
</dbReference>
<dbReference type="NCBIfam" id="TIGR03357">
    <property type="entry name" value="VI_zyme"/>
    <property type="match status" value="1"/>
</dbReference>
<protein>
    <submittedName>
        <fullName evidence="2">Type VI secretion system protein ImpF</fullName>
    </submittedName>
</protein>
<sequence>MLAIINGSPMPLFERLVAGDAAPSHEQLLEGDALRESVARELGRILGTRSRLAFDAFATSEGTVIDYGVPDFSARSVQSGADRDAIAAAIQRAITLFEPRLADVTVRFASGASQSGQPVVVVSGALRMATGLGRVAFELSAGGEPSPVPHGTDHD</sequence>
<dbReference type="InterPro" id="IPR017737">
    <property type="entry name" value="TssE1-like"/>
</dbReference>
<name>A0A1H4CNQ4_9BURK</name>
<reference evidence="3" key="1">
    <citation type="submission" date="2016-10" db="EMBL/GenBank/DDBJ databases">
        <authorList>
            <person name="Varghese N."/>
            <person name="Submissions S."/>
        </authorList>
    </citation>
    <scope>NUCLEOTIDE SEQUENCE [LARGE SCALE GENOMIC DNA]</scope>
    <source>
        <strain evidence="3">LMG 24000</strain>
    </source>
</reference>
<dbReference type="EMBL" id="FNRQ01000002">
    <property type="protein sequence ID" value="SEA61948.1"/>
    <property type="molecule type" value="Genomic_DNA"/>
</dbReference>
<dbReference type="RefSeq" id="WP_090531986.1">
    <property type="nucleotide sequence ID" value="NZ_FNRQ01000002.1"/>
</dbReference>
<proteinExistence type="predicted"/>
<dbReference type="AlphaFoldDB" id="A0A1H4CNQ4"/>
<keyword evidence="3" id="KW-1185">Reference proteome</keyword>
<evidence type="ECO:0000313" key="2">
    <source>
        <dbReference type="EMBL" id="SEA61948.1"/>
    </source>
</evidence>
<evidence type="ECO:0000313" key="3">
    <source>
        <dbReference type="Proteomes" id="UP000198638"/>
    </source>
</evidence>
<accession>A0A1H4CNQ4</accession>
<feature type="domain" description="IraD/Gp25-like" evidence="1">
    <location>
        <begin position="33"/>
        <end position="127"/>
    </location>
</feature>
<dbReference type="PANTHER" id="PTHR38595:SF1">
    <property type="entry name" value="TYPE VI SECRETION SYSTEM COMPONENT TSSE1"/>
    <property type="match status" value="1"/>
</dbReference>